<dbReference type="EMBL" id="JANHJP010000007">
    <property type="protein sequence ID" value="MDC9032189.1"/>
    <property type="molecule type" value="Genomic_DNA"/>
</dbReference>
<comment type="subunit">
    <text evidence="3 13">Tetramer of two alpha and two beta subunits.</text>
</comment>
<evidence type="ECO:0000256" key="11">
    <source>
        <dbReference type="ARBA" id="ARBA00023146"/>
    </source>
</evidence>
<dbReference type="GO" id="GO:0016874">
    <property type="term" value="F:ligase activity"/>
    <property type="evidence" value="ECO:0007669"/>
    <property type="project" value="UniProtKB-KW"/>
</dbReference>
<dbReference type="PANTHER" id="PTHR11538">
    <property type="entry name" value="PHENYLALANYL-TRNA SYNTHETASE"/>
    <property type="match status" value="1"/>
</dbReference>
<evidence type="ECO:0000256" key="12">
    <source>
        <dbReference type="ARBA" id="ARBA00049255"/>
    </source>
</evidence>
<dbReference type="InterPro" id="IPR045864">
    <property type="entry name" value="aa-tRNA-synth_II/BPL/LPL"/>
</dbReference>
<keyword evidence="5 13" id="KW-0436">Ligase</keyword>
<comment type="similarity">
    <text evidence="2 13">Belongs to the class-II aminoacyl-tRNA synthetase family. Phe-tRNA synthetase alpha subunit type 1 subfamily.</text>
</comment>
<evidence type="ECO:0000256" key="1">
    <source>
        <dbReference type="ARBA" id="ARBA00004496"/>
    </source>
</evidence>
<dbReference type="Pfam" id="PF01409">
    <property type="entry name" value="tRNA-synt_2d"/>
    <property type="match status" value="1"/>
</dbReference>
<keyword evidence="9 13" id="KW-0460">Magnesium</keyword>
<keyword evidence="4 13" id="KW-0963">Cytoplasm</keyword>
<evidence type="ECO:0000256" key="5">
    <source>
        <dbReference type="ARBA" id="ARBA00022598"/>
    </source>
</evidence>
<evidence type="ECO:0000256" key="4">
    <source>
        <dbReference type="ARBA" id="ARBA00022490"/>
    </source>
</evidence>
<evidence type="ECO:0000256" key="7">
    <source>
        <dbReference type="ARBA" id="ARBA00022741"/>
    </source>
</evidence>
<dbReference type="CDD" id="cd00496">
    <property type="entry name" value="PheRS_alpha_core"/>
    <property type="match status" value="1"/>
</dbReference>
<dbReference type="InterPro" id="IPR002319">
    <property type="entry name" value="Phenylalanyl-tRNA_Synthase"/>
</dbReference>
<comment type="subcellular location">
    <subcellularLocation>
        <location evidence="1 13">Cytoplasm</location>
    </subcellularLocation>
</comment>
<sequence length="343" mass="40482">MYQNIKELNQILNEIETNIIQDLKQINEIKKISELEIKYFGKKGIFIELLKKVNFFDLDIQKNLKKVIFLSKKKNITLIKEKKIFLENQILNNKLKKEKIDITLPAFKFPKGCMHPLNQTLKEIEQFFLSLGYSIHEGKEIETDLYNFEMLNMTKDHPSRDMQDSFYLKNNSEYLLRTHTSAVQIQTMLKFPNQPLKIISSGKVYRRDKDDDTHSHQFTQLEGFVIDLNISLIDLKEIISSFIEYIFGNEQKFRFRTSYFPFTKPSIEVDLIMEGPDQKKFYLEILGAGLIHPKVLSNGGFDNQKYSGFAFGMGIERITMLKYNIKNIRSFYNNDIRFLNQFV</sequence>
<dbReference type="InterPro" id="IPR004529">
    <property type="entry name" value="Phe-tRNA-synth_IIc_asu"/>
</dbReference>
<dbReference type="HAMAP" id="MF_00281">
    <property type="entry name" value="Phe_tRNA_synth_alpha1"/>
    <property type="match status" value="1"/>
</dbReference>
<comment type="cofactor">
    <cofactor evidence="13">
        <name>Mg(2+)</name>
        <dbReference type="ChEBI" id="CHEBI:18420"/>
    </cofactor>
    <text evidence="13">Binds 2 magnesium ions per tetramer.</text>
</comment>
<comment type="caution">
    <text evidence="13">Lacks conserved residue(s) required for the propagation of feature annotation.</text>
</comment>
<dbReference type="Proteomes" id="UP001221763">
    <property type="component" value="Unassembled WGS sequence"/>
</dbReference>
<evidence type="ECO:0000256" key="2">
    <source>
        <dbReference type="ARBA" id="ARBA00010207"/>
    </source>
</evidence>
<dbReference type="InterPro" id="IPR006195">
    <property type="entry name" value="aa-tRNA-synth_II"/>
</dbReference>
<dbReference type="NCBIfam" id="TIGR00468">
    <property type="entry name" value="pheS"/>
    <property type="match status" value="1"/>
</dbReference>
<dbReference type="SUPFAM" id="SSF46589">
    <property type="entry name" value="tRNA-binding arm"/>
    <property type="match status" value="1"/>
</dbReference>
<name>A0ABT5L9B0_9MOLU</name>
<dbReference type="Gene3D" id="3.30.930.10">
    <property type="entry name" value="Bira Bifunctional Protein, Domain 2"/>
    <property type="match status" value="1"/>
</dbReference>
<dbReference type="SUPFAM" id="SSF55681">
    <property type="entry name" value="Class II aaRS and biotin synthetases"/>
    <property type="match status" value="1"/>
</dbReference>
<evidence type="ECO:0000313" key="16">
    <source>
        <dbReference type="Proteomes" id="UP001221763"/>
    </source>
</evidence>
<comment type="catalytic activity">
    <reaction evidence="12 13">
        <text>tRNA(Phe) + L-phenylalanine + ATP = L-phenylalanyl-tRNA(Phe) + AMP + diphosphate + H(+)</text>
        <dbReference type="Rhea" id="RHEA:19413"/>
        <dbReference type="Rhea" id="RHEA-COMP:9668"/>
        <dbReference type="Rhea" id="RHEA-COMP:9699"/>
        <dbReference type="ChEBI" id="CHEBI:15378"/>
        <dbReference type="ChEBI" id="CHEBI:30616"/>
        <dbReference type="ChEBI" id="CHEBI:33019"/>
        <dbReference type="ChEBI" id="CHEBI:58095"/>
        <dbReference type="ChEBI" id="CHEBI:78442"/>
        <dbReference type="ChEBI" id="CHEBI:78531"/>
        <dbReference type="ChEBI" id="CHEBI:456215"/>
        <dbReference type="EC" id="6.1.1.20"/>
    </reaction>
</comment>
<dbReference type="PANTHER" id="PTHR11538:SF41">
    <property type="entry name" value="PHENYLALANINE--TRNA LIGASE, MITOCHONDRIAL"/>
    <property type="match status" value="1"/>
</dbReference>
<dbReference type="InterPro" id="IPR022911">
    <property type="entry name" value="Phe_tRNA_ligase_alpha1_bac"/>
</dbReference>
<organism evidence="15 16">
    <name type="scientific">Columbia Basin potato purple top phytoplasma</name>
    <dbReference type="NCBI Taxonomy" id="307134"/>
    <lineage>
        <taxon>Bacteria</taxon>
        <taxon>Bacillati</taxon>
        <taxon>Mycoplasmatota</taxon>
        <taxon>Mollicutes</taxon>
        <taxon>Acholeplasmatales</taxon>
        <taxon>Acholeplasmataceae</taxon>
        <taxon>Candidatus Phytoplasma</taxon>
        <taxon>16SrVI (Clover proliferation group)</taxon>
    </lineage>
</organism>
<evidence type="ECO:0000256" key="9">
    <source>
        <dbReference type="ARBA" id="ARBA00022842"/>
    </source>
</evidence>
<evidence type="ECO:0000259" key="14">
    <source>
        <dbReference type="PROSITE" id="PS50862"/>
    </source>
</evidence>
<dbReference type="InterPro" id="IPR010978">
    <property type="entry name" value="tRNA-bd_arm"/>
</dbReference>
<dbReference type="PROSITE" id="PS50862">
    <property type="entry name" value="AA_TRNA_LIGASE_II"/>
    <property type="match status" value="1"/>
</dbReference>
<evidence type="ECO:0000256" key="3">
    <source>
        <dbReference type="ARBA" id="ARBA00011209"/>
    </source>
</evidence>
<evidence type="ECO:0000256" key="6">
    <source>
        <dbReference type="ARBA" id="ARBA00022723"/>
    </source>
</evidence>
<keyword evidence="10 13" id="KW-0648">Protein biosynthesis</keyword>
<keyword evidence="16" id="KW-1185">Reference proteome</keyword>
<evidence type="ECO:0000256" key="8">
    <source>
        <dbReference type="ARBA" id="ARBA00022840"/>
    </source>
</evidence>
<keyword evidence="6 13" id="KW-0479">Metal-binding</keyword>
<evidence type="ECO:0000256" key="10">
    <source>
        <dbReference type="ARBA" id="ARBA00022917"/>
    </source>
</evidence>
<dbReference type="EC" id="6.1.1.20" evidence="13"/>
<keyword evidence="8 13" id="KW-0067">ATP-binding</keyword>
<feature type="domain" description="Aminoacyl-transfer RNA synthetases class-II family profile" evidence="14">
    <location>
        <begin position="124"/>
        <end position="341"/>
    </location>
</feature>
<proteinExistence type="inferred from homology"/>
<accession>A0ABT5L9B0</accession>
<gene>
    <name evidence="13" type="primary">pheS</name>
    <name evidence="15" type="ORF">M8044_000411</name>
</gene>
<protein>
    <recommendedName>
        <fullName evidence="13">Phenylalanine--tRNA ligase alpha subunit</fullName>
        <ecNumber evidence="13">6.1.1.20</ecNumber>
    </recommendedName>
    <alternativeName>
        <fullName evidence="13">Phenylalanyl-tRNA synthetase alpha subunit</fullName>
        <shortName evidence="13">PheRS</shortName>
    </alternativeName>
</protein>
<keyword evidence="11 13" id="KW-0030">Aminoacyl-tRNA synthetase</keyword>
<dbReference type="RefSeq" id="WP_273585392.1">
    <property type="nucleotide sequence ID" value="NZ_JANHJP010000007.1"/>
</dbReference>
<reference evidence="15 16" key="1">
    <citation type="journal article" date="2023" name="Plant">
        <title>Draft Genome Sequence Resource of CBPPT1, a 'Candidatus Phytoplasma trifolii'-Related Strain Associated with Potato Purple Top Disease in the Columbia Basin, U.S.A.</title>
        <authorList>
            <person name="Wei W."/>
            <person name="Shao J."/>
            <person name="Bottner-Parker K.D."/>
            <person name="Zhao Y."/>
        </authorList>
    </citation>
    <scope>NUCLEOTIDE SEQUENCE [LARGE SCALE GENOMIC DNA]</scope>
    <source>
        <strain evidence="15 16">CBPPT1</strain>
    </source>
</reference>
<evidence type="ECO:0000256" key="13">
    <source>
        <dbReference type="HAMAP-Rule" id="MF_00281"/>
    </source>
</evidence>
<keyword evidence="7 13" id="KW-0547">Nucleotide-binding</keyword>
<evidence type="ECO:0000313" key="15">
    <source>
        <dbReference type="EMBL" id="MDC9032189.1"/>
    </source>
</evidence>
<comment type="caution">
    <text evidence="15">The sequence shown here is derived from an EMBL/GenBank/DDBJ whole genome shotgun (WGS) entry which is preliminary data.</text>
</comment>